<name>A0A1J1IJS6_9DIPT</name>
<evidence type="ECO:0000313" key="2">
    <source>
        <dbReference type="Proteomes" id="UP000183832"/>
    </source>
</evidence>
<dbReference type="Proteomes" id="UP000183832">
    <property type="component" value="Unassembled WGS sequence"/>
</dbReference>
<keyword evidence="2" id="KW-1185">Reference proteome</keyword>
<evidence type="ECO:0000313" key="1">
    <source>
        <dbReference type="EMBL" id="CRK98705.1"/>
    </source>
</evidence>
<gene>
    <name evidence="1" type="ORF">CLUMA_CG012438</name>
</gene>
<dbReference type="EMBL" id="CVRI01000048">
    <property type="protein sequence ID" value="CRK98705.1"/>
    <property type="molecule type" value="Genomic_DNA"/>
</dbReference>
<protein>
    <submittedName>
        <fullName evidence="1">CLUMA_CG012438, isoform A</fullName>
    </submittedName>
</protein>
<organism evidence="1 2">
    <name type="scientific">Clunio marinus</name>
    <dbReference type="NCBI Taxonomy" id="568069"/>
    <lineage>
        <taxon>Eukaryota</taxon>
        <taxon>Metazoa</taxon>
        <taxon>Ecdysozoa</taxon>
        <taxon>Arthropoda</taxon>
        <taxon>Hexapoda</taxon>
        <taxon>Insecta</taxon>
        <taxon>Pterygota</taxon>
        <taxon>Neoptera</taxon>
        <taxon>Endopterygota</taxon>
        <taxon>Diptera</taxon>
        <taxon>Nematocera</taxon>
        <taxon>Chironomoidea</taxon>
        <taxon>Chironomidae</taxon>
        <taxon>Clunio</taxon>
    </lineage>
</organism>
<sequence length="66" mass="7270">MQIHASALELFLEKKKGKLQTNSCTTLAFPNRPAMGKNTVRSFTQSGAKDCCLKHALLQFSSQISL</sequence>
<reference evidence="1 2" key="1">
    <citation type="submission" date="2015-04" db="EMBL/GenBank/DDBJ databases">
        <authorList>
            <person name="Syromyatnikov M.Y."/>
            <person name="Popov V.N."/>
        </authorList>
    </citation>
    <scope>NUCLEOTIDE SEQUENCE [LARGE SCALE GENOMIC DNA]</scope>
</reference>
<dbReference type="AlphaFoldDB" id="A0A1J1IJS6"/>
<accession>A0A1J1IJS6</accession>
<proteinExistence type="predicted"/>